<accession>A0ABV0KEC8</accession>
<dbReference type="SUPFAM" id="SSF51126">
    <property type="entry name" value="Pectin lyase-like"/>
    <property type="match status" value="2"/>
</dbReference>
<sequence>MTYSAGTWSTGTWSAAAYAAATWVVAETGRAFYVSATGNDTNDGLTPSTAWATIGRVNTAIVAGLQDGDRILFRGGDTFSAPDGISFDSPNTPRSTTPYRFDSYGTGKATIQTTAANSSPFYIYNRDVRISNLKLFQASYTTAGDAVNFYYENGSGYSGSGVINCDIDGCKNAIVFGGTPAFSNFTIEGCTITNVSTQGIISYADNPFTHKNITVRSNIINKLWGLGTTTPSASAIVLGGVVDALIEDNYADGNDSANGFACNLIWVYDAKRAIMQKNIAVNAKCQNTSPDGGAYGIDLNCIDCKIINNYAYNCRGEAALIIDGDGNSISGNIFVDCAKGSPLAGDSGFGTIYIYGGLNGESATNSTIINNTIVNRVNQTGGAPLPAIYNRLAVNTGLIAKNILVSTLTTLMAESPAAGLIFIDNQYYSTTGTVTFKWGGTTYTGLTNWRGTPAQEKIGATNYGQEGNPLFVNLSGTMATDFKLTAASPTATKTGIDLYGLYGIQAGLTDYFGTDISQKITSIGADSTLSVGARSATPGTPPVYVVTAADAAYVATKLPNVPTARRDRIATVANSVATAQSTTGRQIIDDLATAHRWWQAGADSTGVSVGTAVSAWTDWITGSNQWVQATAGSRPLLQTDTVAAGFRLSFDGVDDFLDGSNTANPLLPDSADFSFHVAVTRNSTTVDRRLLTQFIGGNATRYISQQTATNFAQSIGGTLTPTTAVVFSGSGILSSYRSGTTFTTIGTNNASTNSVRTTSVQQTGNIFGARTGGTTAYNAALTDFWNGYLHGLIVYRTHSATVQARIRAFMQSYNI</sequence>
<dbReference type="InterPro" id="IPR011050">
    <property type="entry name" value="Pectin_lyase_fold/virulence"/>
</dbReference>
<dbReference type="SMART" id="SM00710">
    <property type="entry name" value="PbH1"/>
    <property type="match status" value="7"/>
</dbReference>
<gene>
    <name evidence="1" type="ORF">NDI38_04005</name>
</gene>
<comment type="caution">
    <text evidence="1">The sequence shown here is derived from an EMBL/GenBank/DDBJ whole genome shotgun (WGS) entry which is preliminary data.</text>
</comment>
<dbReference type="Gene3D" id="2.160.20.10">
    <property type="entry name" value="Single-stranded right-handed beta-helix, Pectin lyase-like"/>
    <property type="match status" value="1"/>
</dbReference>
<reference evidence="1 2" key="1">
    <citation type="submission" date="2022-04" db="EMBL/GenBank/DDBJ databases">
        <title>Positive selection, recombination, and allopatry shape intraspecific diversity of widespread and dominant cyanobacteria.</title>
        <authorList>
            <person name="Wei J."/>
            <person name="Shu W."/>
            <person name="Hu C."/>
        </authorList>
    </citation>
    <scope>NUCLEOTIDE SEQUENCE [LARGE SCALE GENOMIC DNA]</scope>
    <source>
        <strain evidence="1 2">AS-A4</strain>
    </source>
</reference>
<organism evidence="1 2">
    <name type="scientific">Stenomitos frigidus AS-A4</name>
    <dbReference type="NCBI Taxonomy" id="2933935"/>
    <lineage>
        <taxon>Bacteria</taxon>
        <taxon>Bacillati</taxon>
        <taxon>Cyanobacteriota</taxon>
        <taxon>Cyanophyceae</taxon>
        <taxon>Leptolyngbyales</taxon>
        <taxon>Leptolyngbyaceae</taxon>
        <taxon>Stenomitos</taxon>
    </lineage>
</organism>
<evidence type="ECO:0000313" key="2">
    <source>
        <dbReference type="Proteomes" id="UP001476950"/>
    </source>
</evidence>
<keyword evidence="2" id="KW-1185">Reference proteome</keyword>
<dbReference type="InterPro" id="IPR012334">
    <property type="entry name" value="Pectin_lyas_fold"/>
</dbReference>
<name>A0ABV0KEC8_9CYAN</name>
<protein>
    <submittedName>
        <fullName evidence="1">Right-handed parallel beta-helix repeat-containing protein</fullName>
    </submittedName>
</protein>
<dbReference type="InterPro" id="IPR006626">
    <property type="entry name" value="PbH1"/>
</dbReference>
<dbReference type="RefSeq" id="WP_190450527.1">
    <property type="nucleotide sequence ID" value="NZ_JAMPLM010000002.1"/>
</dbReference>
<proteinExistence type="predicted"/>
<dbReference type="EMBL" id="JAMPLM010000002">
    <property type="protein sequence ID" value="MEP1057589.1"/>
    <property type="molecule type" value="Genomic_DNA"/>
</dbReference>
<evidence type="ECO:0000313" key="1">
    <source>
        <dbReference type="EMBL" id="MEP1057589.1"/>
    </source>
</evidence>
<dbReference type="Proteomes" id="UP001476950">
    <property type="component" value="Unassembled WGS sequence"/>
</dbReference>